<proteinExistence type="predicted"/>
<reference evidence="1 2" key="1">
    <citation type="submission" date="2019-02" db="EMBL/GenBank/DDBJ databases">
        <title>Draft Genome Sequence of Streptomyces sp. AM-2504, identified by 16S rRNA comparative analysis as a Streptomyces Kasugaensis strain.</title>
        <authorList>
            <person name="Napolioni V."/>
            <person name="Giuliodori A.M."/>
            <person name="Spurio R."/>
            <person name="Fabbretti A."/>
        </authorList>
    </citation>
    <scope>NUCLEOTIDE SEQUENCE [LARGE SCALE GENOMIC DNA]</scope>
    <source>
        <strain evidence="1 2">AM-2504</strain>
    </source>
</reference>
<evidence type="ECO:0000313" key="1">
    <source>
        <dbReference type="EMBL" id="TBO60077.1"/>
    </source>
</evidence>
<gene>
    <name evidence="1" type="ORF">EYS09_08650</name>
</gene>
<keyword evidence="2" id="KW-1185">Reference proteome</keyword>
<organism evidence="1 2">
    <name type="scientific">Streptomyces kasugaensis</name>
    <dbReference type="NCBI Taxonomy" id="1946"/>
    <lineage>
        <taxon>Bacteria</taxon>
        <taxon>Bacillati</taxon>
        <taxon>Actinomycetota</taxon>
        <taxon>Actinomycetes</taxon>
        <taxon>Kitasatosporales</taxon>
        <taxon>Streptomycetaceae</taxon>
        <taxon>Streptomyces</taxon>
    </lineage>
</organism>
<dbReference type="AlphaFoldDB" id="A0A4Q9HXU2"/>
<sequence>MVPVHLAWLRVRREIRAIAKGEQYNGGGTRFNFRGVDTVVNTFGPVTLKHGVNVLPVQVEASYRDTTTSKGSKMRECTARVTWLIVGPKGDTLTLQSQGEALDSADKGTAKAQSVALRVLLLTSGLTPTHDKDPDASHIERGMDAPARTAESYRDEVLNPKTSPGRIQQIGYEVETARMLGAKVTNENGESESLGSLGLRIYNERTGGGA</sequence>
<protein>
    <submittedName>
        <fullName evidence="1">Uncharacterized protein</fullName>
    </submittedName>
</protein>
<comment type="caution">
    <text evidence="1">The sequence shown here is derived from an EMBL/GenBank/DDBJ whole genome shotgun (WGS) entry which is preliminary data.</text>
</comment>
<accession>A0A4Q9HXU2</accession>
<dbReference type="Proteomes" id="UP000292452">
    <property type="component" value="Unassembled WGS sequence"/>
</dbReference>
<evidence type="ECO:0000313" key="2">
    <source>
        <dbReference type="Proteomes" id="UP000292452"/>
    </source>
</evidence>
<dbReference type="EMBL" id="SIXH01000054">
    <property type="protein sequence ID" value="TBO60077.1"/>
    <property type="molecule type" value="Genomic_DNA"/>
</dbReference>
<dbReference type="Pfam" id="PF04404">
    <property type="entry name" value="ERF"/>
    <property type="match status" value="1"/>
</dbReference>
<name>A0A4Q9HXU2_STRKA</name>
<dbReference type="InterPro" id="IPR007499">
    <property type="entry name" value="ERF_bacteria_virus"/>
</dbReference>